<dbReference type="EMBL" id="JAFKCV010000004">
    <property type="protein sequence ID" value="MBN7825349.1"/>
    <property type="molecule type" value="Genomic_DNA"/>
</dbReference>
<dbReference type="CDD" id="cd02947">
    <property type="entry name" value="TRX_family"/>
    <property type="match status" value="1"/>
</dbReference>
<evidence type="ECO:0000313" key="2">
    <source>
        <dbReference type="EMBL" id="MBN7825349.1"/>
    </source>
</evidence>
<dbReference type="InterPro" id="IPR036249">
    <property type="entry name" value="Thioredoxin-like_sf"/>
</dbReference>
<organism evidence="2 3">
    <name type="scientific">Bowmanella dokdonensis</name>
    <dbReference type="NCBI Taxonomy" id="751969"/>
    <lineage>
        <taxon>Bacteria</taxon>
        <taxon>Pseudomonadati</taxon>
        <taxon>Pseudomonadota</taxon>
        <taxon>Gammaproteobacteria</taxon>
        <taxon>Alteromonadales</taxon>
        <taxon>Alteromonadaceae</taxon>
        <taxon>Bowmanella</taxon>
    </lineage>
</organism>
<dbReference type="Gene3D" id="3.40.30.10">
    <property type="entry name" value="Glutaredoxin"/>
    <property type="match status" value="1"/>
</dbReference>
<name>A0A939DM85_9ALTE</name>
<reference evidence="2" key="1">
    <citation type="submission" date="2021-03" db="EMBL/GenBank/DDBJ databases">
        <title>novel species isolated from a fishpond in China.</title>
        <authorList>
            <person name="Lu H."/>
            <person name="Cai Z."/>
        </authorList>
    </citation>
    <scope>NUCLEOTIDE SEQUENCE</scope>
    <source>
        <strain evidence="2">JCM 30855</strain>
    </source>
</reference>
<gene>
    <name evidence="2" type="ORF">J0A66_08960</name>
</gene>
<protein>
    <submittedName>
        <fullName evidence="2">Thioredoxin family protein</fullName>
    </submittedName>
</protein>
<dbReference type="AlphaFoldDB" id="A0A939DM85"/>
<dbReference type="Proteomes" id="UP000664654">
    <property type="component" value="Unassembled WGS sequence"/>
</dbReference>
<comment type="caution">
    <text evidence="2">The sequence shown here is derived from an EMBL/GenBank/DDBJ whole genome shotgun (WGS) entry which is preliminary data.</text>
</comment>
<sequence>MKRKLGLLLAISALLLSACMATGQKSAPGDAIGSVDPDKLLQDYGVFAEAYRQYQPDGDDLDAMARLEGKGLIVMFGTWCHDSEREVPRLLKLLDESQVKIAWLQLVAVDRHKQEPSGLNRQYQLHYTPTIILLSEGEEVGRIVEKPQKSLAADLAALADRAP</sequence>
<feature type="chain" id="PRO_5037993983" evidence="1">
    <location>
        <begin position="22"/>
        <end position="163"/>
    </location>
</feature>
<feature type="signal peptide" evidence="1">
    <location>
        <begin position="1"/>
        <end position="21"/>
    </location>
</feature>
<keyword evidence="1" id="KW-0732">Signal</keyword>
<proteinExistence type="predicted"/>
<keyword evidence="3" id="KW-1185">Reference proteome</keyword>
<dbReference type="PROSITE" id="PS51257">
    <property type="entry name" value="PROKAR_LIPOPROTEIN"/>
    <property type="match status" value="1"/>
</dbReference>
<evidence type="ECO:0000313" key="3">
    <source>
        <dbReference type="Proteomes" id="UP000664654"/>
    </source>
</evidence>
<accession>A0A939DM85</accession>
<dbReference type="SUPFAM" id="SSF52833">
    <property type="entry name" value="Thioredoxin-like"/>
    <property type="match status" value="1"/>
</dbReference>
<evidence type="ECO:0000256" key="1">
    <source>
        <dbReference type="SAM" id="SignalP"/>
    </source>
</evidence>
<dbReference type="RefSeq" id="WP_206573459.1">
    <property type="nucleotide sequence ID" value="NZ_JAFKCV010000004.1"/>
</dbReference>